<dbReference type="RefSeq" id="WP_106770861.1">
    <property type="nucleotide sequence ID" value="NZ_PXYK01000003.1"/>
</dbReference>
<accession>A0A2P7SQV5</accession>
<dbReference type="PANTHER" id="PTHR36985">
    <property type="entry name" value="TRANSLOCATION AND ASSEMBLY MODULE SUBUNIT TAMB"/>
    <property type="match status" value="1"/>
</dbReference>
<evidence type="ECO:0000313" key="7">
    <source>
        <dbReference type="Proteomes" id="UP000241229"/>
    </source>
</evidence>
<keyword evidence="3" id="KW-1133">Transmembrane helix</keyword>
<keyword evidence="4" id="KW-0472">Membrane</keyword>
<evidence type="ECO:0000259" key="5">
    <source>
        <dbReference type="Pfam" id="PF04357"/>
    </source>
</evidence>
<dbReference type="Pfam" id="PF04357">
    <property type="entry name" value="TamB"/>
    <property type="match status" value="1"/>
</dbReference>
<dbReference type="Proteomes" id="UP000241229">
    <property type="component" value="Unassembled WGS sequence"/>
</dbReference>
<evidence type="ECO:0000256" key="3">
    <source>
        <dbReference type="ARBA" id="ARBA00022989"/>
    </source>
</evidence>
<keyword evidence="2" id="KW-0812">Transmembrane</keyword>
<dbReference type="EMBL" id="PXYK01000003">
    <property type="protein sequence ID" value="PSJ64817.1"/>
    <property type="molecule type" value="Genomic_DNA"/>
</dbReference>
<dbReference type="GO" id="GO:0009306">
    <property type="term" value="P:protein secretion"/>
    <property type="evidence" value="ECO:0007669"/>
    <property type="project" value="InterPro"/>
</dbReference>
<dbReference type="GO" id="GO:0005886">
    <property type="term" value="C:plasma membrane"/>
    <property type="evidence" value="ECO:0007669"/>
    <property type="project" value="InterPro"/>
</dbReference>
<name>A0A2P7SQV5_9HYPH</name>
<comment type="subcellular location">
    <subcellularLocation>
        <location evidence="1">Membrane</location>
        <topology evidence="1">Single-pass membrane protein</topology>
    </subcellularLocation>
</comment>
<dbReference type="OrthoDB" id="7784409at2"/>
<dbReference type="InterPro" id="IPR007452">
    <property type="entry name" value="TamB_C"/>
</dbReference>
<proteinExistence type="predicted"/>
<sequence>MTVFKKVLRILGYTLLALLAFAIGAVAVLTLTERGRENLAGIVSDLASSPERTVTISGIRGIWSGNFAMDQLVLADADGPWLAARGVEVRWSPMALLRSRFHAERIAAERIEFARLPKPSAQPPAEGGSSTLPVDISIDALDFPDIALGEAVTGGQVASAAAEGKVVAQGAPLVVAADLNVSRTDGTAGQVLASIDFAPDQNRLQVDLKASEPTGGILANLLQLPGQPAVDIVVSGSGPMADWRGNGTFSVDGSLITSVSATHRQTEAGRVVEAIGNGVFDRFLPERFRPLLAGQTHFDLAGTLTGDGGVDISRAEIESGALTATAIGAFNPAGATDVAIELEPKNGGVQLALGTGESPIDLTVGQASIRALGDGREPGVDVTVTLPSVSTRDVSLADLRLVLHSDAFNVAERSGPIRGAATAAQLTIDNPTVAPLVAGEIRAGLEGTLATGALTVTAGTLASDAIDGRFSGTVSLPNGAITVQLDADVLSAALPAGARPLLGDKVALAAGLERDASGNVAARSLTVESGGLSATGSARLREGTVDAELSGTLADIAPLAPNASGALALTATAKGVLLAPDVDLSLTSERLGFGDRGLDDLDLRVTGRVDPANPQASVALKGAFQGQALAGNAVLAAADGRREVRDIAFTLGQNRIAGALTLDESFLPTGTLDLDLADLGELAALAGQTVEGSARGSAAFSSEGGTPRVQVVLNSDSVRRGTLDVRSIAVDALVSDFLKAPAISGTLGATLADLLPGQPPADIRMSVEGTAADIGGTGTLAMEGAKVADFSLARRAADGLVEIKGTGAFARFAPERARRLLDGQTTFDVAATTGEAGALRIERVELANGALRAQASGSVDPAGPVDLTVQLGTGTSNLPLSFGTDEAPIDITLDSATLRAVGDIDAPRLDIAARLPQVATNHVQLAGMAIALRSDGFNLASRTGPMTGSVTAASLTIDNPTVAPLVAGEIRAEIDGALSTEALRVERGVLRSDAIDGGFSGTVSLPTGVITLDLKADVLSAALPAAVRPVLGEQLALSTSLERDADGKVSANALALQSGGLTGQGVIQLTGGQLDADIKGALTDISPLAEQASGSVAFSATAKGALSAPDVALSVTSDRMTVAARAIENLALNASGRADLANPEANVTLTGTVAGEKLDGRAVLNTADGRRAVRDLNLSLGRNRIAGALALDENFVPEGTVDFDLPDLGRLAALALETVEGNVRGNAAFTRVGGRPQARISANAPAITRGDLSVRSVNIDATISDYFAQPGVAGTVRADEVRSGGTVIRGISVDLSREGDWTRFSGGAEVNDIPARAAGRVRSAGGTTTVELASAEATMRGIRATLARPSTVRIAGGQTRLDNLALAVGGGTATVSGTAGANLALDVALARLPASVANNFAPGLDAGGTISGTVNVSGAAANPTVRYSADWGGAETAQTRGAGVGPVTIRSTGTFAANRLTFDANLGNGSGLSIRGGGSVAVAQPPRLDLRFEGAVPFSLIESRLAAQALSLSGTANVNLTVTGTAAAPVIGGSIRTSGARLVDARSGIALNDIAADVGIASGRATINRLSGSLSSGGTVSASGTVGIEANQGFPADIAIRLADARYTDGEMVATTLSGNLAVKGPLLSAPRLTGTIDLARTVITVPERLPGSLAALDVQHRNAPEAVRKQAQALRPASASGGGGSGLEIDITVNAPQRIFIQGRGLDAELGGSLRLVGPVSSPQATGEFDLRRGRLALLGRRLTFTHGTLTFAGSLVPYLDLSAESTAGDATVTVLVSGPANNPKFSFSSVPALPEDEVLARLIFGRSMSNLSPLQIAQLADAAAQLAGGGGTTSLLTSLRERLGVDDLDLKTNEEGDTTVSVGKYLNDRTYLTIETGDRAGSGRAAIDLDVGRGVKLRGEARDDGEAKGGIFYEREY</sequence>
<dbReference type="PANTHER" id="PTHR36985:SF1">
    <property type="entry name" value="TRANSLOCATION AND ASSEMBLY MODULE SUBUNIT TAMB"/>
    <property type="match status" value="1"/>
</dbReference>
<reference evidence="6 7" key="1">
    <citation type="submission" date="2018-03" db="EMBL/GenBank/DDBJ databases">
        <title>The draft genome of Mesorhizobium sp. 6GN-30.</title>
        <authorList>
            <person name="Liu L."/>
            <person name="Li L."/>
            <person name="Wang T."/>
            <person name="Zhang X."/>
            <person name="Liang L."/>
        </authorList>
    </citation>
    <scope>NUCLEOTIDE SEQUENCE [LARGE SCALE GENOMIC DNA]</scope>
    <source>
        <strain evidence="6 7">6GN30</strain>
    </source>
</reference>
<gene>
    <name evidence="6" type="ORF">C7I84_04040</name>
</gene>
<evidence type="ECO:0000313" key="6">
    <source>
        <dbReference type="EMBL" id="PSJ64817.1"/>
    </source>
</evidence>
<keyword evidence="7" id="KW-1185">Reference proteome</keyword>
<evidence type="ECO:0000256" key="2">
    <source>
        <dbReference type="ARBA" id="ARBA00022692"/>
    </source>
</evidence>
<protein>
    <recommendedName>
        <fullName evidence="5">Translocation and assembly module TamB C-terminal domain-containing protein</fullName>
    </recommendedName>
</protein>
<comment type="caution">
    <text evidence="6">The sequence shown here is derived from an EMBL/GenBank/DDBJ whole genome shotgun (WGS) entry which is preliminary data.</text>
</comment>
<dbReference type="GO" id="GO:0097347">
    <property type="term" value="C:TAM protein secretion complex"/>
    <property type="evidence" value="ECO:0007669"/>
    <property type="project" value="TreeGrafter"/>
</dbReference>
<organism evidence="6 7">
    <name type="scientific">Kumtagia ephedrae</name>
    <dbReference type="NCBI Taxonomy" id="2116701"/>
    <lineage>
        <taxon>Bacteria</taxon>
        <taxon>Pseudomonadati</taxon>
        <taxon>Pseudomonadota</taxon>
        <taxon>Alphaproteobacteria</taxon>
        <taxon>Hyphomicrobiales</taxon>
        <taxon>Phyllobacteriaceae</taxon>
        <taxon>Kumtagia</taxon>
    </lineage>
</organism>
<evidence type="ECO:0000256" key="1">
    <source>
        <dbReference type="ARBA" id="ARBA00004167"/>
    </source>
</evidence>
<evidence type="ECO:0000256" key="4">
    <source>
        <dbReference type="ARBA" id="ARBA00023136"/>
    </source>
</evidence>
<feature type="domain" description="Translocation and assembly module TamB C-terminal" evidence="5">
    <location>
        <begin position="1569"/>
        <end position="1919"/>
    </location>
</feature>